<keyword evidence="2" id="KW-0548">Nucleotidyltransferase</keyword>
<keyword evidence="6" id="KW-0378">Hydrolase</keyword>
<dbReference type="InterPro" id="IPR012337">
    <property type="entry name" value="RNaseH-like_sf"/>
</dbReference>
<dbReference type="InterPro" id="IPR025724">
    <property type="entry name" value="GAG-pre-integrase_dom"/>
</dbReference>
<keyword evidence="11" id="KW-0239">DNA-directed DNA polymerase</keyword>
<keyword evidence="7" id="KW-0460">Magnesium</keyword>
<feature type="domain" description="Integrase catalytic" evidence="16">
    <location>
        <begin position="184"/>
        <end position="356"/>
    </location>
</feature>
<keyword evidence="12" id="KW-0233">DNA recombination</keyword>
<dbReference type="Gene3D" id="3.30.420.10">
    <property type="entry name" value="Ribonuclease H-like superfamily/Ribonuclease H"/>
    <property type="match status" value="1"/>
</dbReference>
<dbReference type="GO" id="GO:0006310">
    <property type="term" value="P:DNA recombination"/>
    <property type="evidence" value="ECO:0007669"/>
    <property type="project" value="UniProtKB-KW"/>
</dbReference>
<keyword evidence="9" id="KW-0229">DNA integration</keyword>
<evidence type="ECO:0000256" key="1">
    <source>
        <dbReference type="ARBA" id="ARBA00022578"/>
    </source>
</evidence>
<evidence type="ECO:0000313" key="18">
    <source>
        <dbReference type="Proteomes" id="UP000518752"/>
    </source>
</evidence>
<dbReference type="Proteomes" id="UP000518752">
    <property type="component" value="Unassembled WGS sequence"/>
</dbReference>
<dbReference type="PROSITE" id="PS50994">
    <property type="entry name" value="INTEGRASE"/>
    <property type="match status" value="1"/>
</dbReference>
<dbReference type="SUPFAM" id="SSF53098">
    <property type="entry name" value="Ribonuclease H-like"/>
    <property type="match status" value="1"/>
</dbReference>
<gene>
    <name evidence="17" type="ORF">D9757_012288</name>
</gene>
<evidence type="ECO:0000256" key="2">
    <source>
        <dbReference type="ARBA" id="ARBA00022695"/>
    </source>
</evidence>
<keyword evidence="3" id="KW-0540">Nuclease</keyword>
<evidence type="ECO:0000259" key="16">
    <source>
        <dbReference type="PROSITE" id="PS50994"/>
    </source>
</evidence>
<evidence type="ECO:0000256" key="9">
    <source>
        <dbReference type="ARBA" id="ARBA00022908"/>
    </source>
</evidence>
<comment type="catalytic activity">
    <reaction evidence="13">
        <text>DNA(n) + a 2'-deoxyribonucleoside 5'-triphosphate = DNA(n+1) + diphosphate</text>
        <dbReference type="Rhea" id="RHEA:22508"/>
        <dbReference type="Rhea" id="RHEA-COMP:17339"/>
        <dbReference type="Rhea" id="RHEA-COMP:17340"/>
        <dbReference type="ChEBI" id="CHEBI:33019"/>
        <dbReference type="ChEBI" id="CHEBI:61560"/>
        <dbReference type="ChEBI" id="CHEBI:173112"/>
        <dbReference type="EC" id="2.7.7.49"/>
    </reaction>
</comment>
<keyword evidence="18" id="KW-1185">Reference proteome</keyword>
<accession>A0A8H5GPG0</accession>
<evidence type="ECO:0000256" key="13">
    <source>
        <dbReference type="ARBA" id="ARBA00048173"/>
    </source>
</evidence>
<comment type="catalytic activity">
    <reaction evidence="14">
        <text>DNA(n) + a 2'-deoxyribonucleoside 5'-triphosphate = DNA(n+1) + diphosphate</text>
        <dbReference type="Rhea" id="RHEA:22508"/>
        <dbReference type="Rhea" id="RHEA-COMP:17339"/>
        <dbReference type="Rhea" id="RHEA-COMP:17340"/>
        <dbReference type="ChEBI" id="CHEBI:33019"/>
        <dbReference type="ChEBI" id="CHEBI:61560"/>
        <dbReference type="ChEBI" id="CHEBI:173112"/>
        <dbReference type="EC" id="2.7.7.7"/>
    </reaction>
</comment>
<dbReference type="GO" id="GO:0003723">
    <property type="term" value="F:RNA binding"/>
    <property type="evidence" value="ECO:0007669"/>
    <property type="project" value="UniProtKB-KW"/>
</dbReference>
<dbReference type="GO" id="GO:0003887">
    <property type="term" value="F:DNA-directed DNA polymerase activity"/>
    <property type="evidence" value="ECO:0007669"/>
    <property type="project" value="UniProtKB-KW"/>
</dbReference>
<organism evidence="17 18">
    <name type="scientific">Collybiopsis confluens</name>
    <dbReference type="NCBI Taxonomy" id="2823264"/>
    <lineage>
        <taxon>Eukaryota</taxon>
        <taxon>Fungi</taxon>
        <taxon>Dikarya</taxon>
        <taxon>Basidiomycota</taxon>
        <taxon>Agaricomycotina</taxon>
        <taxon>Agaricomycetes</taxon>
        <taxon>Agaricomycetidae</taxon>
        <taxon>Agaricales</taxon>
        <taxon>Marasmiineae</taxon>
        <taxon>Omphalotaceae</taxon>
        <taxon>Collybiopsis</taxon>
    </lineage>
</organism>
<keyword evidence="11" id="KW-0808">Transferase</keyword>
<dbReference type="GO" id="GO:0032196">
    <property type="term" value="P:transposition"/>
    <property type="evidence" value="ECO:0007669"/>
    <property type="project" value="UniProtKB-KW"/>
</dbReference>
<keyword evidence="1" id="KW-0815">Transposition</keyword>
<dbReference type="GO" id="GO:0004519">
    <property type="term" value="F:endonuclease activity"/>
    <property type="evidence" value="ECO:0007669"/>
    <property type="project" value="UniProtKB-KW"/>
</dbReference>
<dbReference type="GO" id="GO:0046872">
    <property type="term" value="F:metal ion binding"/>
    <property type="evidence" value="ECO:0007669"/>
    <property type="project" value="UniProtKB-KW"/>
</dbReference>
<dbReference type="InterPro" id="IPR057670">
    <property type="entry name" value="SH3_retrovirus"/>
</dbReference>
<evidence type="ECO:0000256" key="6">
    <source>
        <dbReference type="ARBA" id="ARBA00022801"/>
    </source>
</evidence>
<dbReference type="GO" id="GO:0005634">
    <property type="term" value="C:nucleus"/>
    <property type="evidence" value="ECO:0007669"/>
    <property type="project" value="UniProtKB-ARBA"/>
</dbReference>
<evidence type="ECO:0000313" key="17">
    <source>
        <dbReference type="EMBL" id="KAF5368809.1"/>
    </source>
</evidence>
<reference evidence="17 18" key="1">
    <citation type="journal article" date="2020" name="ISME J.">
        <title>Uncovering the hidden diversity of litter-decomposition mechanisms in mushroom-forming fungi.</title>
        <authorList>
            <person name="Floudas D."/>
            <person name="Bentzer J."/>
            <person name="Ahren D."/>
            <person name="Johansson T."/>
            <person name="Persson P."/>
            <person name="Tunlid A."/>
        </authorList>
    </citation>
    <scope>NUCLEOTIDE SEQUENCE [LARGE SCALE GENOMIC DNA]</scope>
    <source>
        <strain evidence="17 18">CBS 406.79</strain>
    </source>
</reference>
<dbReference type="Pfam" id="PF13976">
    <property type="entry name" value="gag_pre-integrs"/>
    <property type="match status" value="1"/>
</dbReference>
<dbReference type="GO" id="GO:0015074">
    <property type="term" value="P:DNA integration"/>
    <property type="evidence" value="ECO:0007669"/>
    <property type="project" value="UniProtKB-KW"/>
</dbReference>
<keyword evidence="8" id="KW-0694">RNA-binding</keyword>
<evidence type="ECO:0000256" key="7">
    <source>
        <dbReference type="ARBA" id="ARBA00022842"/>
    </source>
</evidence>
<feature type="region of interest" description="Disordered" evidence="15">
    <location>
        <begin position="434"/>
        <end position="461"/>
    </location>
</feature>
<dbReference type="InterPro" id="IPR001584">
    <property type="entry name" value="Integrase_cat-core"/>
</dbReference>
<dbReference type="PANTHER" id="PTHR42648:SF11">
    <property type="entry name" value="TRANSPOSON TY4-P GAG-POL POLYPROTEIN"/>
    <property type="match status" value="1"/>
</dbReference>
<dbReference type="InterPro" id="IPR039537">
    <property type="entry name" value="Retrotran_Ty1/copia-like"/>
</dbReference>
<dbReference type="Pfam" id="PF25597">
    <property type="entry name" value="SH3_retrovirus"/>
    <property type="match status" value="1"/>
</dbReference>
<evidence type="ECO:0000256" key="14">
    <source>
        <dbReference type="ARBA" id="ARBA00049244"/>
    </source>
</evidence>
<evidence type="ECO:0000256" key="15">
    <source>
        <dbReference type="SAM" id="MobiDB-lite"/>
    </source>
</evidence>
<dbReference type="EMBL" id="JAACJN010000131">
    <property type="protein sequence ID" value="KAF5368809.1"/>
    <property type="molecule type" value="Genomic_DNA"/>
</dbReference>
<proteinExistence type="predicted"/>
<dbReference type="OrthoDB" id="7691805at2759"/>
<evidence type="ECO:0000256" key="11">
    <source>
        <dbReference type="ARBA" id="ARBA00022932"/>
    </source>
</evidence>
<dbReference type="AlphaFoldDB" id="A0A8H5GPG0"/>
<evidence type="ECO:0000256" key="4">
    <source>
        <dbReference type="ARBA" id="ARBA00022723"/>
    </source>
</evidence>
<dbReference type="GO" id="GO:0016787">
    <property type="term" value="F:hydrolase activity"/>
    <property type="evidence" value="ECO:0007669"/>
    <property type="project" value="UniProtKB-KW"/>
</dbReference>
<evidence type="ECO:0000256" key="8">
    <source>
        <dbReference type="ARBA" id="ARBA00022884"/>
    </source>
</evidence>
<name>A0A8H5GPG0_9AGAR</name>
<evidence type="ECO:0000256" key="5">
    <source>
        <dbReference type="ARBA" id="ARBA00022759"/>
    </source>
</evidence>
<keyword evidence="5" id="KW-0255">Endonuclease</keyword>
<sequence>MWIIQQWAGKTYDKISTGLTEYQLHKDIISGTSLSPPPPSNVVSSALAASVPTGHHPRSTLVCYNCSCRGSGGQFEIEGYGIAHFAVCTRSGKVNSFQTAALFTPSFTMNLLSIPTFDAKRFVGAWGGGVMEVKDPKTGSVIIDGKVAISEGSRRLYEVEVLPHTLASSSALSTGVAVHAGARSLNKPCSLAMWHNRFAHINTNAVSLMKWKNLVDGLEITDSNLCGRCEVSTKDALSILEWLKNFVVKAEKQTKKKLKHFHIDLGREFDNKLFDDYAASIGVIVEKIPKDSSAANGMVERANRTVISNARTMIEDSDLGYEFWAEATSLFCYVKSMVPTSRVPGVISIQKWFPNHARINVSHLRQWGCRVIAKDLDYREGKLGCQGWKGYMVGYLDRRGYQIWDPLQRHIFSARDVVFDEGILRQTIAESAPQVNAAPIPPPVQEPGPMNENQPGPKSHIPEEQILHRDEEGIILRHSARHSIPSQALQRSHEYEVDGRRARESREEWANIVVLASTVKGADQVHIPRSFEKAMEEKEPWLPAMKKEVEFLTDRDCWELVDCPVGVRVLKGMWVYDLKVDGHGEIIARKARWVARGCHKESMGDFDRWQWKEVKSKGFLVGLSMEYFADGIAISQAPFFANAFKYFGIWDDLHPILTPLPPKYHVIPVKKLSN</sequence>
<protein>
    <recommendedName>
        <fullName evidence="16">Integrase catalytic domain-containing protein</fullName>
    </recommendedName>
</protein>
<dbReference type="GO" id="GO:0003964">
    <property type="term" value="F:RNA-directed DNA polymerase activity"/>
    <property type="evidence" value="ECO:0007669"/>
    <property type="project" value="UniProtKB-KW"/>
</dbReference>
<dbReference type="InterPro" id="IPR036397">
    <property type="entry name" value="RNaseH_sf"/>
</dbReference>
<keyword evidence="10" id="KW-0695">RNA-directed DNA polymerase</keyword>
<keyword evidence="4" id="KW-0479">Metal-binding</keyword>
<evidence type="ECO:0000256" key="10">
    <source>
        <dbReference type="ARBA" id="ARBA00022918"/>
    </source>
</evidence>
<dbReference type="PANTHER" id="PTHR42648">
    <property type="entry name" value="TRANSPOSASE, PUTATIVE-RELATED"/>
    <property type="match status" value="1"/>
</dbReference>
<evidence type="ECO:0000256" key="12">
    <source>
        <dbReference type="ARBA" id="ARBA00023172"/>
    </source>
</evidence>
<comment type="caution">
    <text evidence="17">The sequence shown here is derived from an EMBL/GenBank/DDBJ whole genome shotgun (WGS) entry which is preliminary data.</text>
</comment>
<evidence type="ECO:0000256" key="3">
    <source>
        <dbReference type="ARBA" id="ARBA00022722"/>
    </source>
</evidence>